<feature type="compositionally biased region" description="Low complexity" evidence="1">
    <location>
        <begin position="64"/>
        <end position="83"/>
    </location>
</feature>
<dbReference type="PANTHER" id="PTHR40763">
    <property type="entry name" value="MEMBRANE PROTEIN-RELATED"/>
    <property type="match status" value="1"/>
</dbReference>
<dbReference type="EMBL" id="JACHJT010000002">
    <property type="protein sequence ID" value="MBB4935268.1"/>
    <property type="molecule type" value="Genomic_DNA"/>
</dbReference>
<comment type="caution">
    <text evidence="3">The sequence shown here is derived from an EMBL/GenBank/DDBJ whole genome shotgun (WGS) entry which is preliminary data.</text>
</comment>
<dbReference type="RefSeq" id="WP_184585023.1">
    <property type="nucleotide sequence ID" value="NZ_JACHJT010000002.1"/>
</dbReference>
<name>A0A7W7RNH7_9ACTN</name>
<feature type="region of interest" description="Disordered" evidence="1">
    <location>
        <begin position="64"/>
        <end position="87"/>
    </location>
</feature>
<keyword evidence="4" id="KW-1185">Reference proteome</keyword>
<dbReference type="InterPro" id="IPR012551">
    <property type="entry name" value="DUF1707_SHOCT-like"/>
</dbReference>
<feature type="compositionally biased region" description="Low complexity" evidence="1">
    <location>
        <begin position="7"/>
        <end position="19"/>
    </location>
</feature>
<accession>A0A7W7RNH7</accession>
<protein>
    <recommendedName>
        <fullName evidence="2">DUF1707 domain-containing protein</fullName>
    </recommendedName>
</protein>
<evidence type="ECO:0000313" key="3">
    <source>
        <dbReference type="EMBL" id="MBB4935268.1"/>
    </source>
</evidence>
<evidence type="ECO:0000256" key="1">
    <source>
        <dbReference type="SAM" id="MobiDB-lite"/>
    </source>
</evidence>
<dbReference type="PANTHER" id="PTHR40763:SF5">
    <property type="entry name" value="MEMBRANE PROTEIN"/>
    <property type="match status" value="1"/>
</dbReference>
<proteinExistence type="predicted"/>
<organism evidence="3 4">
    <name type="scientific">Lipingzhangella halophila</name>
    <dbReference type="NCBI Taxonomy" id="1783352"/>
    <lineage>
        <taxon>Bacteria</taxon>
        <taxon>Bacillati</taxon>
        <taxon>Actinomycetota</taxon>
        <taxon>Actinomycetes</taxon>
        <taxon>Streptosporangiales</taxon>
        <taxon>Nocardiopsidaceae</taxon>
        <taxon>Lipingzhangella</taxon>
    </lineage>
</organism>
<dbReference type="Proteomes" id="UP000523007">
    <property type="component" value="Unassembled WGS sequence"/>
</dbReference>
<feature type="domain" description="DUF1707" evidence="2">
    <location>
        <begin position="17"/>
        <end position="69"/>
    </location>
</feature>
<sequence length="204" mass="21866">MSDAQERPATAPATPAVRVADSDREAVAERVREAVTEGRLDLSELDERLAAVYAAKTRADLEPLTADLPTAAPARPTTDTPPLELQTKSGSLKREGYWLVPAQITAECTSGTVKLDFTAAECPRREIAIEAHAKSGSVILVVPHGWFVNLDNATTTSGSVVNKVKGPPDPNAPVLRVSGAVSSGTIKARHPRRSFWAWLLRRPA</sequence>
<gene>
    <name evidence="3" type="ORF">F4561_006162</name>
</gene>
<dbReference type="Pfam" id="PF08044">
    <property type="entry name" value="DUF1707"/>
    <property type="match status" value="1"/>
</dbReference>
<dbReference type="AlphaFoldDB" id="A0A7W7RNH7"/>
<reference evidence="3 4" key="1">
    <citation type="submission" date="2020-08" db="EMBL/GenBank/DDBJ databases">
        <title>Sequencing the genomes of 1000 actinobacteria strains.</title>
        <authorList>
            <person name="Klenk H.-P."/>
        </authorList>
    </citation>
    <scope>NUCLEOTIDE SEQUENCE [LARGE SCALE GENOMIC DNA]</scope>
    <source>
        <strain evidence="3 4">DSM 102030</strain>
    </source>
</reference>
<evidence type="ECO:0000313" key="4">
    <source>
        <dbReference type="Proteomes" id="UP000523007"/>
    </source>
</evidence>
<feature type="region of interest" description="Disordered" evidence="1">
    <location>
        <begin position="1"/>
        <end position="24"/>
    </location>
</feature>
<evidence type="ECO:0000259" key="2">
    <source>
        <dbReference type="Pfam" id="PF08044"/>
    </source>
</evidence>